<evidence type="ECO:0000313" key="5">
    <source>
        <dbReference type="EMBL" id="AWX43206.1"/>
    </source>
</evidence>
<gene>
    <name evidence="5" type="ORF">HME9304_00193</name>
</gene>
<dbReference type="PANTHER" id="PTHR47893:SF1">
    <property type="entry name" value="REGULATORY PROTEIN PCHR"/>
    <property type="match status" value="1"/>
</dbReference>
<dbReference type="PROSITE" id="PS01124">
    <property type="entry name" value="HTH_ARAC_FAMILY_2"/>
    <property type="match status" value="1"/>
</dbReference>
<evidence type="ECO:0000256" key="1">
    <source>
        <dbReference type="ARBA" id="ARBA00023015"/>
    </source>
</evidence>
<dbReference type="Gene3D" id="1.10.10.60">
    <property type="entry name" value="Homeodomain-like"/>
    <property type="match status" value="2"/>
</dbReference>
<keyword evidence="2" id="KW-0238">DNA-binding</keyword>
<feature type="domain" description="HTH araC/xylS-type" evidence="4">
    <location>
        <begin position="237"/>
        <end position="335"/>
    </location>
</feature>
<sequence length="345" mass="39644">MVKKIKIKDQHAQKMMATIASSLNADWAEDNREFSINLPEEIGHGYIKAYDFDHGITVYEFDCTLSKVLHLVLEEATVQPLLILFNREDEVNFEGSESGSKTIKHLESVISSEGLKGTQTLTLNNQDSTCFFLILLNRKDFEAKIDDFLEDMKPPLSDIFRDVNGINPFYHQGYFSLDIAQFMEEFTTTSLTGFMRYVFLEGKVFEILTHFLKQYVDDSRDPNGRKIPRINTVEKIEEASNIIKEEMAQLGSILSLAKRVGLNQNTLQEGFKQLYNKSVNQFIQEVRMDKAKDLIESTEDNITEITYKIGINSRSYFSKLFKERFGISPKDYVTKHRSSEGDKSA</sequence>
<organism evidence="5 6">
    <name type="scientific">Flagellimonas maritima</name>
    <dbReference type="NCBI Taxonomy" id="1383885"/>
    <lineage>
        <taxon>Bacteria</taxon>
        <taxon>Pseudomonadati</taxon>
        <taxon>Bacteroidota</taxon>
        <taxon>Flavobacteriia</taxon>
        <taxon>Flavobacteriales</taxon>
        <taxon>Flavobacteriaceae</taxon>
        <taxon>Flagellimonas</taxon>
    </lineage>
</organism>
<dbReference type="SUPFAM" id="SSF46689">
    <property type="entry name" value="Homeodomain-like"/>
    <property type="match status" value="1"/>
</dbReference>
<dbReference type="PROSITE" id="PS00041">
    <property type="entry name" value="HTH_ARAC_FAMILY_1"/>
    <property type="match status" value="1"/>
</dbReference>
<dbReference type="InterPro" id="IPR053142">
    <property type="entry name" value="PchR_regulatory_protein"/>
</dbReference>
<keyword evidence="1" id="KW-0805">Transcription regulation</keyword>
<name>A0A2Z4LN59_9FLAO</name>
<evidence type="ECO:0000259" key="4">
    <source>
        <dbReference type="PROSITE" id="PS01124"/>
    </source>
</evidence>
<dbReference type="InterPro" id="IPR018060">
    <property type="entry name" value="HTH_AraC"/>
</dbReference>
<dbReference type="InterPro" id="IPR020449">
    <property type="entry name" value="Tscrpt_reg_AraC-type_HTH"/>
</dbReference>
<dbReference type="GO" id="GO:0043565">
    <property type="term" value="F:sequence-specific DNA binding"/>
    <property type="evidence" value="ECO:0007669"/>
    <property type="project" value="InterPro"/>
</dbReference>
<dbReference type="Pfam" id="PF12833">
    <property type="entry name" value="HTH_18"/>
    <property type="match status" value="1"/>
</dbReference>
<protein>
    <submittedName>
        <fullName evidence="5">Regulatory protein PchR</fullName>
    </submittedName>
</protein>
<keyword evidence="6" id="KW-1185">Reference proteome</keyword>
<evidence type="ECO:0000313" key="6">
    <source>
        <dbReference type="Proteomes" id="UP000248536"/>
    </source>
</evidence>
<dbReference type="GO" id="GO:0003700">
    <property type="term" value="F:DNA-binding transcription factor activity"/>
    <property type="evidence" value="ECO:0007669"/>
    <property type="project" value="InterPro"/>
</dbReference>
<keyword evidence="3" id="KW-0804">Transcription</keyword>
<dbReference type="PRINTS" id="PR00032">
    <property type="entry name" value="HTHARAC"/>
</dbReference>
<dbReference type="KEGG" id="spon:HME9304_00193"/>
<dbReference type="InterPro" id="IPR018062">
    <property type="entry name" value="HTH_AraC-typ_CS"/>
</dbReference>
<evidence type="ECO:0000256" key="2">
    <source>
        <dbReference type="ARBA" id="ARBA00023125"/>
    </source>
</evidence>
<dbReference type="SMART" id="SM00342">
    <property type="entry name" value="HTH_ARAC"/>
    <property type="match status" value="1"/>
</dbReference>
<dbReference type="PANTHER" id="PTHR47893">
    <property type="entry name" value="REGULATORY PROTEIN PCHR"/>
    <property type="match status" value="1"/>
</dbReference>
<dbReference type="InterPro" id="IPR009057">
    <property type="entry name" value="Homeodomain-like_sf"/>
</dbReference>
<accession>A0A2Z4LN59</accession>
<dbReference type="AlphaFoldDB" id="A0A2Z4LN59"/>
<evidence type="ECO:0000256" key="3">
    <source>
        <dbReference type="ARBA" id="ARBA00023163"/>
    </source>
</evidence>
<reference evidence="5 6" key="1">
    <citation type="submission" date="2018-06" db="EMBL/GenBank/DDBJ databases">
        <title>Spongiibacterium sp. HME9304 Genome sequencing and assembly.</title>
        <authorList>
            <person name="Kang H."/>
            <person name="Kim H."/>
            <person name="Joh K."/>
        </authorList>
    </citation>
    <scope>NUCLEOTIDE SEQUENCE [LARGE SCALE GENOMIC DNA]</scope>
    <source>
        <strain evidence="5 6">HME9304</strain>
    </source>
</reference>
<dbReference type="EMBL" id="CP030104">
    <property type="protein sequence ID" value="AWX43206.1"/>
    <property type="molecule type" value="Genomic_DNA"/>
</dbReference>
<dbReference type="Proteomes" id="UP000248536">
    <property type="component" value="Chromosome"/>
</dbReference>
<proteinExistence type="predicted"/>